<dbReference type="PANTHER" id="PTHR37984:SF5">
    <property type="entry name" value="PROTEIN NYNRIN-LIKE"/>
    <property type="match status" value="1"/>
</dbReference>
<dbReference type="Gene3D" id="3.30.70.270">
    <property type="match status" value="2"/>
</dbReference>
<name>Q8W0Y2_MAIZE</name>
<feature type="compositionally biased region" description="Basic and acidic residues" evidence="2">
    <location>
        <begin position="463"/>
        <end position="473"/>
    </location>
</feature>
<dbReference type="Gene3D" id="3.30.420.10">
    <property type="entry name" value="Ribonuclease H-like superfamily/Ribonuclease H"/>
    <property type="match status" value="2"/>
</dbReference>
<dbReference type="SUPFAM" id="SSF56672">
    <property type="entry name" value="DNA/RNA polymerases"/>
    <property type="match status" value="1"/>
</dbReference>
<evidence type="ECO:0000256" key="1">
    <source>
        <dbReference type="ARBA" id="ARBA00023268"/>
    </source>
</evidence>
<dbReference type="InterPro" id="IPR012337">
    <property type="entry name" value="RNaseH-like_sf"/>
</dbReference>
<evidence type="ECO:0000259" key="4">
    <source>
        <dbReference type="PROSITE" id="PS50994"/>
    </source>
</evidence>
<dbReference type="InterPro" id="IPR001584">
    <property type="entry name" value="Integrase_cat-core"/>
</dbReference>
<dbReference type="Pfam" id="PF17919">
    <property type="entry name" value="RT_RNaseH_2"/>
    <property type="match status" value="1"/>
</dbReference>
<dbReference type="InterPro" id="IPR000477">
    <property type="entry name" value="RT_dom"/>
</dbReference>
<dbReference type="InterPro" id="IPR043502">
    <property type="entry name" value="DNA/RNA_pol_sf"/>
</dbReference>
<reference evidence="5" key="1">
    <citation type="submission" date="2001-12" db="EMBL/GenBank/DDBJ databases">
        <authorList>
            <person name="Linton E."/>
            <person name="Young S."/>
            <person name="Kovchok S."/>
            <person name="Keizer G."/>
            <person name="Bronzino A."/>
            <person name="Doebley J."/>
            <person name="Messing J."/>
        </authorList>
    </citation>
    <scope>NUCLEOTIDE SEQUENCE</scope>
</reference>
<dbReference type="PROSITE" id="PS50878">
    <property type="entry name" value="RT_POL"/>
    <property type="match status" value="1"/>
</dbReference>
<feature type="compositionally biased region" description="Basic and acidic residues" evidence="2">
    <location>
        <begin position="711"/>
        <end position="723"/>
    </location>
</feature>
<proteinExistence type="predicted"/>
<dbReference type="InterPro" id="IPR005162">
    <property type="entry name" value="Retrotrans_gag_dom"/>
</dbReference>
<feature type="region of interest" description="Disordered" evidence="2">
    <location>
        <begin position="396"/>
        <end position="490"/>
    </location>
</feature>
<dbReference type="EMBL" id="AF464738">
    <property type="protein sequence ID" value="AAL66751.1"/>
    <property type="molecule type" value="Genomic_DNA"/>
</dbReference>
<feature type="region of interest" description="Disordered" evidence="2">
    <location>
        <begin position="33"/>
        <end position="109"/>
    </location>
</feature>
<dbReference type="Pfam" id="PF00078">
    <property type="entry name" value="RVT_1"/>
    <property type="match status" value="1"/>
</dbReference>
<dbReference type="CDD" id="cd09279">
    <property type="entry name" value="RNase_HI_like"/>
    <property type="match status" value="1"/>
</dbReference>
<dbReference type="Gene3D" id="3.10.10.10">
    <property type="entry name" value="HIV Type 1 Reverse Transcriptase, subunit A, domain 1"/>
    <property type="match status" value="1"/>
</dbReference>
<reference evidence="5" key="2">
    <citation type="journal article" date="2004" name="Genome Res.">
        <title>Gene loss and movement in the maize genome.</title>
        <authorList>
            <person name="Lai J."/>
            <person name="Ma J."/>
            <person name="Swigonova Z."/>
            <person name="Ramakrishna W."/>
            <person name="Linton E."/>
            <person name="Llaca V."/>
            <person name="Tanyolac B."/>
            <person name="Park Y.J."/>
            <person name="Jeong O.Y."/>
            <person name="Bennetzen J.L."/>
            <person name="Messing J."/>
        </authorList>
    </citation>
    <scope>NUCLEOTIDE SEQUENCE</scope>
</reference>
<dbReference type="InterPro" id="IPR043128">
    <property type="entry name" value="Rev_trsase/Diguanyl_cyclase"/>
</dbReference>
<feature type="compositionally biased region" description="Basic residues" evidence="2">
    <location>
        <begin position="71"/>
        <end position="80"/>
    </location>
</feature>
<feature type="region of interest" description="Disordered" evidence="2">
    <location>
        <begin position="1550"/>
        <end position="1688"/>
    </location>
</feature>
<feature type="compositionally biased region" description="Low complexity" evidence="2">
    <location>
        <begin position="1611"/>
        <end position="1633"/>
    </location>
</feature>
<evidence type="ECO:0000256" key="2">
    <source>
        <dbReference type="SAM" id="MobiDB-lite"/>
    </source>
</evidence>
<dbReference type="Pfam" id="PF00665">
    <property type="entry name" value="rve"/>
    <property type="match status" value="1"/>
</dbReference>
<dbReference type="CDD" id="cd01647">
    <property type="entry name" value="RT_LTR"/>
    <property type="match status" value="1"/>
</dbReference>
<feature type="domain" description="Integrase catalytic" evidence="4">
    <location>
        <begin position="1734"/>
        <end position="1833"/>
    </location>
</feature>
<feature type="compositionally biased region" description="Basic residues" evidence="2">
    <location>
        <begin position="46"/>
        <end position="56"/>
    </location>
</feature>
<feature type="domain" description="Reverse transcriptase" evidence="3">
    <location>
        <begin position="1037"/>
        <end position="1216"/>
    </location>
</feature>
<feature type="region of interest" description="Disordered" evidence="2">
    <location>
        <begin position="704"/>
        <end position="723"/>
    </location>
</feature>
<accession>Q8W0Y2</accession>
<feature type="compositionally biased region" description="Low complexity" evidence="2">
    <location>
        <begin position="1582"/>
        <end position="1595"/>
    </location>
</feature>
<keyword evidence="1" id="KW-0511">Multifunctional enzyme</keyword>
<feature type="compositionally biased region" description="Polar residues" evidence="2">
    <location>
        <begin position="1656"/>
        <end position="1676"/>
    </location>
</feature>
<sequence>MGSLQQPFQPGTVLRFGSLEFMSLDGSYDMILLPPPCDSDNGGRQPARRRRNRRSLPRVVEEQHSSSPRPLPRRRRRRRGNQGQAGGGTSSAVERVNGADAPTGGTSGIDLAFETKTSAVSPQHANSKQTDNASTLAKGLLGVTLVPETTVQSVPDVTSSPPVDQEVPTDSHLTPFGFSLDPPSDFTLADTLIEASPNPLGLGNPSAMRDFMTACDYCLSDCSDGSRSLDDEDCGPSHECFHVDLGGPSEGNHLGMPENGDLPRPVPRVDILRELAVVPVQAGGHDPQLEQIRGVQAGLDEGAGTLELIRQDIGQEWAGQPPAREVHHLPQGIQHRIADDVKVRPPPASSGVGQNLAAAAMLLRAMPEPSTTEGRRIQGELKNLLEGAAVRRAESFASRRQGYPSEHRATTSRFMREASVHTGRTRDTAPAAPGRLGNEHHHRNRQAHLDERVCRGYHPRRGGRYDSGEDRSPSPEPPGPQAFSRAIQRASFPTRFRTPTTITKYSGETRPELWLVDYRLACQLGGTDDDNLVIRNLPLFLSDTARAWLEHLPPGQISNWDDLVQAFAGNFQGMYVRPGNSWDLRSYRQHSGESLWDYIRRFSKQRTELPNITDSDVIGAFLAGTTCHDLVSKLGRKTPTRASELMDIATKFASGQEAHKNPRKPPGGANLFDKMLKESCPYHQGPVKHTLEECAMLRRHFHRARPPAEGGRAHDDDKKEGHQAGEFPEVRDCFMIYGGQAANASARHRKQERREVCSIKVAAPVYLDWSDKPITFDQADHPDHVPSPGKYPLVVDPIIGDVRLTKFLMDGGSSLNIIYAETLGLLHVDLSSVRAGAAPFHGIIAGKRVQPLGQLDLPVRFGTPSNFRRETLTFEVVGFRGNYHAVLGRPCYTKFMVVPNYTYLKLKMSGPNGVITVGPTYRHAFECDVECVEYAEALAESEALIADLESLSKEVPDVKRHAGNFEPKETEAVLVDFLHVNADVFAWSPSDMPGIPRDVAEHSPDIRAGARPVKQPLRRFDEEKRRAIGEEIHKLMAAGFIKEVFHPEWLANPVLVRKKGGKWRMCVDYTGLNKACPKVPYPLPRIDQIMDSTAGCETLSFLDAYSGYHQIRMKESDQLVTSFITPFGMYCYVTMPFGLRNAGAMYQRCMNHVFGEHIGRMVEAYVDDIVVKTRKASDLLSDLEATFRCLKAKGVKLNPEKCVFGVPRGMLLGFIVSKRGIEANPEKIAAITSMGLIKDLKGVQRVMGCLAALSRFISRLGERGLPLYRLLRKAECFTWTPEAEEALGNLKALLTNAPILVPHAAGEALLIYVAATTQVVSAAIVVERREEGHALPIQRPVYFISEVLSETKIRYPQIQKLLYAVILTRRKLRHYFESHPATVVSSFPLGEIIQCREASGRIAKWAVEIMSEAISFVPRKAIKSQVLADFVVEWVDTQLPTVPIQPELWTMFFDGSLMKTGADAGLLFISPLGKHLRYVLRLHFPASNNVAEYEALVNGLRIAIELGMEAYRDEVRRLEDKFYGLELNHIARRYNETADELAKIASGRTTVPPDVFSRDLHQPSVKINDTPEPEAPSPEPEAPSAQPEVPSSQSEAPSARPEAPLAQPEVPSAQSEPPSARPEAPSARPEAPSVQPEVPSTPEGEALRVEEERSGVTPNRNWQTPLYISTEESYPSTEPKLGGWRDAPSRSSCWGMGRCSTTAAPQASFSDASPSPKVRSSYETYTRGLAAITQHLEPLLETPSDKKAPGGYTHLLVAIDKFSKWIEVRPLNSIRSEQAVAFFTNIIHRFGVPNSIITDNGTQFTGRKFLDFCEDHHIRVDWAAVAHPMTNGQELPSVVWSLRTTPSRATGFTPFFLVYGAEAILPTDLEYGSPRTRAYADQSNQTSREDSLDQLEEARDMALLHSVRYQQSLRRYHARGVRSRDLQVGDLVLRLRQDARGRHKLTPPWEGPFVIAKVLKPGMYKLANSQGEVYSKLGTSNSYVASTLKRLSSCSYTSLPCKV</sequence>
<evidence type="ECO:0000313" key="6">
    <source>
        <dbReference type="EMBL" id="AAP94597.1"/>
    </source>
</evidence>
<dbReference type="PROSITE" id="PS50994">
    <property type="entry name" value="INTEGRASE"/>
    <property type="match status" value="1"/>
</dbReference>
<dbReference type="InterPro" id="IPR050951">
    <property type="entry name" value="Retrovirus_Pol_polyprotein"/>
</dbReference>
<evidence type="ECO:0000259" key="3">
    <source>
        <dbReference type="PROSITE" id="PS50878"/>
    </source>
</evidence>
<dbReference type="SUPFAM" id="SSF53098">
    <property type="entry name" value="Ribonuclease H-like"/>
    <property type="match status" value="2"/>
</dbReference>
<dbReference type="GO" id="GO:0003824">
    <property type="term" value="F:catalytic activity"/>
    <property type="evidence" value="ECO:0007669"/>
    <property type="project" value="UniProtKB-KW"/>
</dbReference>
<dbReference type="GO" id="GO:0015074">
    <property type="term" value="P:DNA integration"/>
    <property type="evidence" value="ECO:0007669"/>
    <property type="project" value="InterPro"/>
</dbReference>
<dbReference type="Pfam" id="PF03732">
    <property type="entry name" value="Retrotrans_gag"/>
    <property type="match status" value="1"/>
</dbReference>
<reference evidence="5" key="3">
    <citation type="journal article" date="2004" name="Proc. Natl. Acad. Sci. U.S.A.">
        <title>Pattern of diversity in the genomic region near the maize domestication gene tb1.</title>
        <authorList>
            <person name="Clark R.M."/>
            <person name="Linton E."/>
            <person name="Messing J."/>
            <person name="Doebley J.F."/>
        </authorList>
    </citation>
    <scope>NUCLEOTIDE SEQUENCE</scope>
</reference>
<evidence type="ECO:0000313" key="5">
    <source>
        <dbReference type="EMBL" id="AAL66751.1"/>
    </source>
</evidence>
<dbReference type="EMBL" id="AY325816">
    <property type="protein sequence ID" value="AAP94597.1"/>
    <property type="molecule type" value="Genomic_DNA"/>
</dbReference>
<dbReference type="InterPro" id="IPR041577">
    <property type="entry name" value="RT_RNaseH_2"/>
</dbReference>
<organism evidence="5">
    <name type="scientific">Zea mays</name>
    <name type="common">Maize</name>
    <dbReference type="NCBI Taxonomy" id="4577"/>
    <lineage>
        <taxon>Eukaryota</taxon>
        <taxon>Viridiplantae</taxon>
        <taxon>Streptophyta</taxon>
        <taxon>Embryophyta</taxon>
        <taxon>Tracheophyta</taxon>
        <taxon>Spermatophyta</taxon>
        <taxon>Magnoliopsida</taxon>
        <taxon>Liliopsida</taxon>
        <taxon>Poales</taxon>
        <taxon>Poaceae</taxon>
        <taxon>PACMAD clade</taxon>
        <taxon>Panicoideae</taxon>
        <taxon>Andropogonodae</taxon>
        <taxon>Andropogoneae</taxon>
        <taxon>Tripsacinae</taxon>
        <taxon>Zea</taxon>
    </lineage>
</organism>
<dbReference type="GO" id="GO:0003676">
    <property type="term" value="F:nucleic acid binding"/>
    <property type="evidence" value="ECO:0007669"/>
    <property type="project" value="InterPro"/>
</dbReference>
<feature type="compositionally biased region" description="Basic and acidic residues" evidence="2">
    <location>
        <begin position="405"/>
        <end position="427"/>
    </location>
</feature>
<feature type="compositionally biased region" description="Basic and acidic residues" evidence="2">
    <location>
        <begin position="1645"/>
        <end position="1654"/>
    </location>
</feature>
<gene>
    <name evidence="5" type="primary">Z178A11.4</name>
    <name evidence="6" type="synonym">Z013I05_24</name>
</gene>
<dbReference type="InterPro" id="IPR036397">
    <property type="entry name" value="RNaseH_sf"/>
</dbReference>
<dbReference type="PANTHER" id="PTHR37984">
    <property type="entry name" value="PROTEIN CBG26694"/>
    <property type="match status" value="1"/>
</dbReference>
<protein>
    <submittedName>
        <fullName evidence="5">Putative gag-pol</fullName>
    </submittedName>
</protein>
<dbReference type="ExpressionAtlas" id="Q8W0Y2">
    <property type="expression patterns" value="baseline"/>
</dbReference>